<dbReference type="STRING" id="431595.K3WNE7"/>
<dbReference type="GO" id="GO:0006886">
    <property type="term" value="P:intracellular protein transport"/>
    <property type="evidence" value="ECO:0007669"/>
    <property type="project" value="InterPro"/>
</dbReference>
<dbReference type="EMBL" id="GL376604">
    <property type="status" value="NOT_ANNOTATED_CDS"/>
    <property type="molecule type" value="Genomic_DNA"/>
</dbReference>
<sequence length="852" mass="94094">MADVAALSSVKDVKLSVKQEALLHALERKVQLRAQAESNALIMQQTLHNERARGDNDVFAAASMKEFLSRHIADSLRRSLESKSETTMEGGGADFVAAGDATLASFAVQVDACAAEWGEMYSHAHQSFALVEEMEVSHAQVASKTQALYDSFENILQQVEALNTRVDVIAAPMPHFTAIDKVAQTLGFGVKFASASSNANTAMTTGGVVHAQPQAQQQRQQPVQVFQHKRNIDPTTKAFEEALEKIDACVAYLEQHVRSSSILKFSFVVGLTFYVLCQLEYRDSVCYIEAYRTLTAGGIQCLKEYAVNGLDTAKDAVYEALAKANASSSLPASSSIEVGEASAHYVNFQLVAPALTAVAKQLERLATSSAAMSNPTATSANVLALSEVCSAYVNQRVQLLSSALSLSFEATSQSTDIVNLLRVSCAYLVKVCDAEFRLFLKLFGKEPRDALFVFHNALSDDDQDEDEGQETPFERMIFQLSGLLYSVVRPQMIQQKDLEVLCEIIQVLKSEVIESIVQPRAAVVGFVEPVMHRMIQDAQERLILCMQKYIRDEIEGFTPEAADLDYPNKLMNPSASMYATWYPALEHTLLCLSKVYHFVNMEIFEELAQDAIQICTVSLKMASADLTVAKGALHGTLFLVKHLLTLREQITPFDIKFSLTNKALDFTSSADAMSHLLSEISTIFSFSMQDNALVGLFTNAIPQIQEKTSDVKKELEQELKKSCTSFIDAVLQQIAQPLLTMMKQIAALQARAVKSNALLDFRQCKFASPDEINKTLQNVSAKLQTDLPEILNTIHLYLRNSSTETILFKPVQRNLLDAVESLKALLDQTYTAAEQEPCENAFQLVIQQLRAL</sequence>
<dbReference type="EnsemblProtists" id="PYU1_T006489">
    <property type="protein sequence ID" value="PYU1_T006489"/>
    <property type="gene ID" value="PYU1_G006477"/>
</dbReference>
<keyword evidence="3" id="KW-1185">Reference proteome</keyword>
<dbReference type="GO" id="GO:0016020">
    <property type="term" value="C:membrane"/>
    <property type="evidence" value="ECO:0007669"/>
    <property type="project" value="InterPro"/>
</dbReference>
<reference evidence="3" key="2">
    <citation type="submission" date="2010-04" db="EMBL/GenBank/DDBJ databases">
        <authorList>
            <person name="Buell R."/>
            <person name="Hamilton J."/>
            <person name="Hostetler J."/>
        </authorList>
    </citation>
    <scope>NUCLEOTIDE SEQUENCE [LARGE SCALE GENOMIC DNA]</scope>
    <source>
        <strain evidence="3">DAOM:BR144</strain>
    </source>
</reference>
<reference evidence="3" key="1">
    <citation type="journal article" date="2010" name="Genome Biol.">
        <title>Genome sequence of the necrotrophic plant pathogen Pythium ultimum reveals original pathogenicity mechanisms and effector repertoire.</title>
        <authorList>
            <person name="Levesque C.A."/>
            <person name="Brouwer H."/>
            <person name="Cano L."/>
            <person name="Hamilton J.P."/>
            <person name="Holt C."/>
            <person name="Huitema E."/>
            <person name="Raffaele S."/>
            <person name="Robideau G.P."/>
            <person name="Thines M."/>
            <person name="Win J."/>
            <person name="Zerillo M.M."/>
            <person name="Beakes G.W."/>
            <person name="Boore J.L."/>
            <person name="Busam D."/>
            <person name="Dumas B."/>
            <person name="Ferriera S."/>
            <person name="Fuerstenberg S.I."/>
            <person name="Gachon C.M."/>
            <person name="Gaulin E."/>
            <person name="Govers F."/>
            <person name="Grenville-Briggs L."/>
            <person name="Horner N."/>
            <person name="Hostetler J."/>
            <person name="Jiang R.H."/>
            <person name="Johnson J."/>
            <person name="Krajaejun T."/>
            <person name="Lin H."/>
            <person name="Meijer H.J."/>
            <person name="Moore B."/>
            <person name="Morris P."/>
            <person name="Phuntmart V."/>
            <person name="Puiu D."/>
            <person name="Shetty J."/>
            <person name="Stajich J.E."/>
            <person name="Tripathy S."/>
            <person name="Wawra S."/>
            <person name="van West P."/>
            <person name="Whitty B.R."/>
            <person name="Coutinho P.M."/>
            <person name="Henrissat B."/>
            <person name="Martin F."/>
            <person name="Thomas P.D."/>
            <person name="Tyler B.M."/>
            <person name="De Vries R.P."/>
            <person name="Kamoun S."/>
            <person name="Yandell M."/>
            <person name="Tisserat N."/>
            <person name="Buell C.R."/>
        </authorList>
    </citation>
    <scope>NUCLEOTIDE SEQUENCE</scope>
    <source>
        <strain evidence="3">DAOM:BR144</strain>
    </source>
</reference>
<proteinExistence type="predicted"/>
<evidence type="ECO:0000313" key="3">
    <source>
        <dbReference type="Proteomes" id="UP000019132"/>
    </source>
</evidence>
<accession>K3WNE7</accession>
<evidence type="ECO:0000259" key="1">
    <source>
        <dbReference type="Pfam" id="PF20671"/>
    </source>
</evidence>
<organism evidence="2 3">
    <name type="scientific">Globisporangium ultimum (strain ATCC 200006 / CBS 805.95 / DAOM BR144)</name>
    <name type="common">Pythium ultimum</name>
    <dbReference type="NCBI Taxonomy" id="431595"/>
    <lineage>
        <taxon>Eukaryota</taxon>
        <taxon>Sar</taxon>
        <taxon>Stramenopiles</taxon>
        <taxon>Oomycota</taxon>
        <taxon>Peronosporomycetes</taxon>
        <taxon>Pythiales</taxon>
        <taxon>Pythiaceae</taxon>
        <taxon>Globisporangium</taxon>
    </lineage>
</organism>
<dbReference type="VEuPathDB" id="FungiDB:PYU1_G006477"/>
<dbReference type="InterPro" id="IPR007265">
    <property type="entry name" value="COG_su3"/>
</dbReference>
<dbReference type="InterPro" id="IPR048685">
    <property type="entry name" value="COG3_C"/>
</dbReference>
<feature type="domain" description="Conserved oligomeric Golgi complex subunit 3 C-terminal" evidence="1">
    <location>
        <begin position="343"/>
        <end position="667"/>
    </location>
</feature>
<dbReference type="HOGENOM" id="CLU_011639_1_1_1"/>
<protein>
    <recommendedName>
        <fullName evidence="1">Conserved oligomeric Golgi complex subunit 3 C-terminal domain-containing protein</fullName>
    </recommendedName>
</protein>
<evidence type="ECO:0000313" key="2">
    <source>
        <dbReference type="EnsemblProtists" id="PYU1_T006489"/>
    </source>
</evidence>
<dbReference type="Proteomes" id="UP000019132">
    <property type="component" value="Unassembled WGS sequence"/>
</dbReference>
<reference evidence="2" key="3">
    <citation type="submission" date="2015-02" db="UniProtKB">
        <authorList>
            <consortium name="EnsemblProtists"/>
        </authorList>
    </citation>
    <scope>IDENTIFICATION</scope>
    <source>
        <strain evidence="2">DAOM BR144</strain>
    </source>
</reference>
<name>K3WNE7_GLOUD</name>
<dbReference type="PANTHER" id="PTHR13302">
    <property type="entry name" value="CONSERVED OLIGOMERIC GOLGI COMPLEX COMPONENT 3"/>
    <property type="match status" value="1"/>
</dbReference>
<dbReference type="OMA" id="DEFELWG"/>
<dbReference type="PANTHER" id="PTHR13302:SF8">
    <property type="entry name" value="CONSERVED OLIGOMERIC GOLGI COMPLEX SUBUNIT 3"/>
    <property type="match status" value="1"/>
</dbReference>
<dbReference type="GO" id="GO:0005801">
    <property type="term" value="C:cis-Golgi network"/>
    <property type="evidence" value="ECO:0007669"/>
    <property type="project" value="InterPro"/>
</dbReference>
<dbReference type="GO" id="GO:0006891">
    <property type="term" value="P:intra-Golgi vesicle-mediated transport"/>
    <property type="evidence" value="ECO:0007669"/>
    <property type="project" value="TreeGrafter"/>
</dbReference>
<dbReference type="AlphaFoldDB" id="K3WNE7"/>
<dbReference type="GO" id="GO:0017119">
    <property type="term" value="C:Golgi transport complex"/>
    <property type="evidence" value="ECO:0007669"/>
    <property type="project" value="TreeGrafter"/>
</dbReference>
<dbReference type="GO" id="GO:0007030">
    <property type="term" value="P:Golgi organization"/>
    <property type="evidence" value="ECO:0007669"/>
    <property type="project" value="TreeGrafter"/>
</dbReference>
<dbReference type="InParanoid" id="K3WNE7"/>
<dbReference type="eggNOG" id="KOG2604">
    <property type="taxonomic scope" value="Eukaryota"/>
</dbReference>
<dbReference type="Pfam" id="PF20671">
    <property type="entry name" value="COG3_C"/>
    <property type="match status" value="1"/>
</dbReference>